<dbReference type="UniPathway" id="UPA00048">
    <property type="reaction ID" value="UER00071"/>
</dbReference>
<comment type="catalytic activity">
    <reaction evidence="1">
        <text>(2R,3S)-3-isopropylmalate = (2S)-2-isopropylmalate</text>
        <dbReference type="Rhea" id="RHEA:32287"/>
        <dbReference type="ChEBI" id="CHEBI:1178"/>
        <dbReference type="ChEBI" id="CHEBI:35121"/>
        <dbReference type="EC" id="4.2.1.33"/>
    </reaction>
</comment>
<keyword evidence="8" id="KW-0028">Amino-acid biosynthesis</keyword>
<keyword evidence="7" id="KW-0432">Leucine biosynthesis</keyword>
<dbReference type="GO" id="GO:0016853">
    <property type="term" value="F:isomerase activity"/>
    <property type="evidence" value="ECO:0007669"/>
    <property type="project" value="UniProtKB-KW"/>
</dbReference>
<evidence type="ECO:0000256" key="2">
    <source>
        <dbReference type="ARBA" id="ARBA00002695"/>
    </source>
</evidence>
<keyword evidence="9" id="KW-0456">Lyase</keyword>
<dbReference type="InterPro" id="IPR004431">
    <property type="entry name" value="3-IsopropMal_deHydase_ssu"/>
</dbReference>
<evidence type="ECO:0000256" key="10">
    <source>
        <dbReference type="ARBA" id="ARBA00023304"/>
    </source>
</evidence>
<accession>A0A0R2RHW0</accession>
<reference evidence="12 13" key="1">
    <citation type="submission" date="2015-10" db="EMBL/GenBank/DDBJ databases">
        <title>Metagenome-Assembled Genomes uncover a global brackish microbiome.</title>
        <authorList>
            <person name="Hugerth L.W."/>
            <person name="Larsson J."/>
            <person name="Alneberg J."/>
            <person name="Lindh M.V."/>
            <person name="Legrand C."/>
            <person name="Pinhassi J."/>
            <person name="Andersson A.F."/>
        </authorList>
    </citation>
    <scope>NUCLEOTIDE SEQUENCE [LARGE SCALE GENOMIC DNA]</scope>
    <source>
        <strain evidence="12">BACL18 MAG-120507-bin52</strain>
    </source>
</reference>
<evidence type="ECO:0000256" key="1">
    <source>
        <dbReference type="ARBA" id="ARBA00000491"/>
    </source>
</evidence>
<dbReference type="NCBIfam" id="NF002458">
    <property type="entry name" value="PRK01641.1"/>
    <property type="match status" value="1"/>
</dbReference>
<comment type="pathway">
    <text evidence="3">Amino-acid biosynthesis; L-leucine biosynthesis; L-leucine from 3-methyl-2-oxobutanoate: step 2/4.</text>
</comment>
<comment type="similarity">
    <text evidence="4">Belongs to the LeuD family. LeuD type 1 subfamily.</text>
</comment>
<keyword evidence="12" id="KW-0413">Isomerase</keyword>
<comment type="caution">
    <text evidence="12">The sequence shown here is derived from an EMBL/GenBank/DDBJ whole genome shotgun (WGS) entry which is preliminary data.</text>
</comment>
<gene>
    <name evidence="12" type="ORF">ABR82_04925</name>
</gene>
<dbReference type="PANTHER" id="PTHR43345">
    <property type="entry name" value="3-ISOPROPYLMALATE DEHYDRATASE SMALL SUBUNIT 2-RELATED-RELATED"/>
    <property type="match status" value="1"/>
</dbReference>
<evidence type="ECO:0000256" key="5">
    <source>
        <dbReference type="ARBA" id="ARBA00011271"/>
    </source>
</evidence>
<dbReference type="InterPro" id="IPR000573">
    <property type="entry name" value="AconitaseA/IPMdHydase_ssu_swvl"/>
</dbReference>
<evidence type="ECO:0000313" key="13">
    <source>
        <dbReference type="Proteomes" id="UP000051269"/>
    </source>
</evidence>
<dbReference type="PANTHER" id="PTHR43345:SF5">
    <property type="entry name" value="3-ISOPROPYLMALATE DEHYDRATASE SMALL SUBUNIT"/>
    <property type="match status" value="1"/>
</dbReference>
<dbReference type="Pfam" id="PF00694">
    <property type="entry name" value="Aconitase_C"/>
    <property type="match status" value="1"/>
</dbReference>
<keyword evidence="10" id="KW-0100">Branched-chain amino acid biosynthesis</keyword>
<dbReference type="EMBL" id="LIBO01000156">
    <property type="protein sequence ID" value="KRO62006.1"/>
    <property type="molecule type" value="Genomic_DNA"/>
</dbReference>
<evidence type="ECO:0000256" key="3">
    <source>
        <dbReference type="ARBA" id="ARBA00004729"/>
    </source>
</evidence>
<dbReference type="InterPro" id="IPR033940">
    <property type="entry name" value="IPMI_Swivel"/>
</dbReference>
<dbReference type="AlphaFoldDB" id="A0A0R2RHW0"/>
<evidence type="ECO:0000256" key="8">
    <source>
        <dbReference type="ARBA" id="ARBA00022605"/>
    </source>
</evidence>
<sequence length="200" mass="21440">MSLAPIQQVSGRAVPVEGDDIDTDRIIPARYMRCVTFDGLGEFLFRDIRQSPESKSTNHPIDQAKFKGATILVSGMNFGCGSSREHAPQAIVRAGFKAVIAGNFAEIFFGNSTTLGLPCVAAQKEDLRALTQWIESEPSTTVKIDLEKLRVTAGKLSFPVTMKASAQQGLLTGRYDAIADLLANLPKVQSMASIVPGAVA</sequence>
<dbReference type="Gene3D" id="3.20.19.10">
    <property type="entry name" value="Aconitase, domain 4"/>
    <property type="match status" value="1"/>
</dbReference>
<feature type="domain" description="Aconitase A/isopropylmalate dehydratase small subunit swivel" evidence="11">
    <location>
        <begin position="6"/>
        <end position="117"/>
    </location>
</feature>
<evidence type="ECO:0000259" key="11">
    <source>
        <dbReference type="Pfam" id="PF00694"/>
    </source>
</evidence>
<dbReference type="GO" id="GO:0009316">
    <property type="term" value="C:3-isopropylmalate dehydratase complex"/>
    <property type="evidence" value="ECO:0007669"/>
    <property type="project" value="InterPro"/>
</dbReference>
<dbReference type="SUPFAM" id="SSF52016">
    <property type="entry name" value="LeuD/IlvD-like"/>
    <property type="match status" value="1"/>
</dbReference>
<comment type="function">
    <text evidence="2">Catalyzes the isomerization between 2-isopropylmalate and 3-isopropylmalate, via the formation of 2-isopropylmaleate.</text>
</comment>
<dbReference type="NCBIfam" id="TIGR00171">
    <property type="entry name" value="leuD"/>
    <property type="match status" value="1"/>
</dbReference>
<evidence type="ECO:0000256" key="6">
    <source>
        <dbReference type="ARBA" id="ARBA00011998"/>
    </source>
</evidence>
<dbReference type="GO" id="GO:0003861">
    <property type="term" value="F:3-isopropylmalate dehydratase activity"/>
    <property type="evidence" value="ECO:0007669"/>
    <property type="project" value="UniProtKB-EC"/>
</dbReference>
<evidence type="ECO:0000256" key="9">
    <source>
        <dbReference type="ARBA" id="ARBA00023239"/>
    </source>
</evidence>
<evidence type="ECO:0000256" key="4">
    <source>
        <dbReference type="ARBA" id="ARBA00009845"/>
    </source>
</evidence>
<dbReference type="Proteomes" id="UP000051269">
    <property type="component" value="Unassembled WGS sequence"/>
</dbReference>
<dbReference type="GO" id="GO:0009098">
    <property type="term" value="P:L-leucine biosynthetic process"/>
    <property type="evidence" value="ECO:0007669"/>
    <property type="project" value="UniProtKB-UniPathway"/>
</dbReference>
<dbReference type="CDD" id="cd01577">
    <property type="entry name" value="IPMI_Swivel"/>
    <property type="match status" value="1"/>
</dbReference>
<organism evidence="12 13">
    <name type="scientific">Verrucomicrobia subdivision 6 bacterium BACL9 MAG-120507-bin52</name>
    <dbReference type="NCBI Taxonomy" id="1655590"/>
    <lineage>
        <taxon>Bacteria</taxon>
        <taxon>Pseudomonadati</taxon>
        <taxon>Verrucomicrobiota</taxon>
        <taxon>Verrucomicrobiia</taxon>
        <taxon>Verrucomicrobiales</taxon>
        <taxon>Verrucomicrobia subdivision 6</taxon>
    </lineage>
</organism>
<name>A0A0R2RHW0_9BACT</name>
<comment type="subunit">
    <text evidence="5">Heterodimer of LeuC and LeuD.</text>
</comment>
<dbReference type="EC" id="4.2.1.33" evidence="6"/>
<evidence type="ECO:0000313" key="12">
    <source>
        <dbReference type="EMBL" id="KRO62006.1"/>
    </source>
</evidence>
<dbReference type="InterPro" id="IPR050075">
    <property type="entry name" value="LeuD"/>
</dbReference>
<protein>
    <recommendedName>
        <fullName evidence="6">3-isopropylmalate dehydratase</fullName>
        <ecNumber evidence="6">4.2.1.33</ecNumber>
    </recommendedName>
</protein>
<dbReference type="InterPro" id="IPR015928">
    <property type="entry name" value="Aconitase/3IPM_dehydase_swvl"/>
</dbReference>
<evidence type="ECO:0000256" key="7">
    <source>
        <dbReference type="ARBA" id="ARBA00022430"/>
    </source>
</evidence>
<proteinExistence type="inferred from homology"/>